<proteinExistence type="predicted"/>
<keyword evidence="3" id="KW-1185">Reference proteome</keyword>
<gene>
    <name evidence="2" type="ORF">HRJ53_03935</name>
</gene>
<feature type="compositionally biased region" description="Basic residues" evidence="1">
    <location>
        <begin position="1"/>
        <end position="20"/>
    </location>
</feature>
<protein>
    <submittedName>
        <fullName evidence="2">DUF3489 domain-containing protein</fullName>
    </submittedName>
</protein>
<dbReference type="Proteomes" id="UP000567293">
    <property type="component" value="Unassembled WGS sequence"/>
</dbReference>
<evidence type="ECO:0000256" key="1">
    <source>
        <dbReference type="SAM" id="MobiDB-lite"/>
    </source>
</evidence>
<organism evidence="2 3">
    <name type="scientific">Candidatus Acidiferrum panamense</name>
    <dbReference type="NCBI Taxonomy" id="2741543"/>
    <lineage>
        <taxon>Bacteria</taxon>
        <taxon>Pseudomonadati</taxon>
        <taxon>Acidobacteriota</taxon>
        <taxon>Terriglobia</taxon>
        <taxon>Candidatus Acidiferrales</taxon>
        <taxon>Candidatus Acidiferrum</taxon>
    </lineage>
</organism>
<comment type="caution">
    <text evidence="2">The sequence shown here is derived from an EMBL/GenBank/DDBJ whole genome shotgun (WGS) entry which is preliminary data.</text>
</comment>
<name>A0A7V8NML1_9BACT</name>
<dbReference type="AlphaFoldDB" id="A0A7V8NML1"/>
<dbReference type="Pfam" id="PF11994">
    <property type="entry name" value="DUF3489"/>
    <property type="match status" value="1"/>
</dbReference>
<reference evidence="2" key="1">
    <citation type="submission" date="2020-06" db="EMBL/GenBank/DDBJ databases">
        <title>Legume-microbial interactions unlock mineral nutrients during tropical forest succession.</title>
        <authorList>
            <person name="Epihov D.Z."/>
        </authorList>
    </citation>
    <scope>NUCLEOTIDE SEQUENCE [LARGE SCALE GENOMIC DNA]</scope>
    <source>
        <strain evidence="2">Pan2503</strain>
    </source>
</reference>
<sequence>MSKRKPARTIKARSASKIRSKAAGSGQPKGRANSKQARVLALLCGPSGATIATVTRSTGWQPHTVRAFLAAVVRKKLGLRLESEKTDGERVYRIVAGKASADATSVPSA</sequence>
<feature type="region of interest" description="Disordered" evidence="1">
    <location>
        <begin position="1"/>
        <end position="34"/>
    </location>
</feature>
<accession>A0A7V8NML1</accession>
<dbReference type="InterPro" id="IPR021880">
    <property type="entry name" value="DUF3489"/>
</dbReference>
<evidence type="ECO:0000313" key="2">
    <source>
        <dbReference type="EMBL" id="MBA0084125.1"/>
    </source>
</evidence>
<dbReference type="EMBL" id="JACDQQ010000383">
    <property type="protein sequence ID" value="MBA0084125.1"/>
    <property type="molecule type" value="Genomic_DNA"/>
</dbReference>
<evidence type="ECO:0000313" key="3">
    <source>
        <dbReference type="Proteomes" id="UP000567293"/>
    </source>
</evidence>